<evidence type="ECO:0000313" key="1">
    <source>
        <dbReference type="EMBL" id="GBN79860.1"/>
    </source>
</evidence>
<sequence>MNCFIASCRDGAAVASDVGKRQAAQNRGEIECSAGHNDVGLSCKDLKTMYAIRNLFNDELHLMTNCFISHRIDGAAIASDVRASSCPEQKTR</sequence>
<keyword evidence="2" id="KW-1185">Reference proteome</keyword>
<dbReference type="Proteomes" id="UP000499080">
    <property type="component" value="Unassembled WGS sequence"/>
</dbReference>
<gene>
    <name evidence="1" type="ORF">AVEN_2309_1</name>
</gene>
<dbReference type="AlphaFoldDB" id="A0A4Y2RXZ4"/>
<reference evidence="1 2" key="1">
    <citation type="journal article" date="2019" name="Sci. Rep.">
        <title>Orb-weaving spider Araneus ventricosus genome elucidates the spidroin gene catalogue.</title>
        <authorList>
            <person name="Kono N."/>
            <person name="Nakamura H."/>
            <person name="Ohtoshi R."/>
            <person name="Moran D.A.P."/>
            <person name="Shinohara A."/>
            <person name="Yoshida Y."/>
            <person name="Fujiwara M."/>
            <person name="Mori M."/>
            <person name="Tomita M."/>
            <person name="Arakawa K."/>
        </authorList>
    </citation>
    <scope>NUCLEOTIDE SEQUENCE [LARGE SCALE GENOMIC DNA]</scope>
</reference>
<dbReference type="EMBL" id="BGPR01018688">
    <property type="protein sequence ID" value="GBN79860.1"/>
    <property type="molecule type" value="Genomic_DNA"/>
</dbReference>
<protein>
    <submittedName>
        <fullName evidence="1">Uncharacterized protein</fullName>
    </submittedName>
</protein>
<name>A0A4Y2RXZ4_ARAVE</name>
<evidence type="ECO:0000313" key="2">
    <source>
        <dbReference type="Proteomes" id="UP000499080"/>
    </source>
</evidence>
<organism evidence="1 2">
    <name type="scientific">Araneus ventricosus</name>
    <name type="common">Orbweaver spider</name>
    <name type="synonym">Epeira ventricosa</name>
    <dbReference type="NCBI Taxonomy" id="182803"/>
    <lineage>
        <taxon>Eukaryota</taxon>
        <taxon>Metazoa</taxon>
        <taxon>Ecdysozoa</taxon>
        <taxon>Arthropoda</taxon>
        <taxon>Chelicerata</taxon>
        <taxon>Arachnida</taxon>
        <taxon>Araneae</taxon>
        <taxon>Araneomorphae</taxon>
        <taxon>Entelegynae</taxon>
        <taxon>Araneoidea</taxon>
        <taxon>Araneidae</taxon>
        <taxon>Araneus</taxon>
    </lineage>
</organism>
<proteinExistence type="predicted"/>
<comment type="caution">
    <text evidence="1">The sequence shown here is derived from an EMBL/GenBank/DDBJ whole genome shotgun (WGS) entry which is preliminary data.</text>
</comment>
<accession>A0A4Y2RXZ4</accession>